<dbReference type="NCBIfam" id="TIGR00254">
    <property type="entry name" value="GGDEF"/>
    <property type="match status" value="1"/>
</dbReference>
<dbReference type="CDD" id="cd06225">
    <property type="entry name" value="HAMP"/>
    <property type="match status" value="1"/>
</dbReference>
<evidence type="ECO:0000259" key="3">
    <source>
        <dbReference type="PROSITE" id="PS50885"/>
    </source>
</evidence>
<dbReference type="Gene3D" id="3.30.70.270">
    <property type="match status" value="1"/>
</dbReference>
<dbReference type="SUPFAM" id="SSF141868">
    <property type="entry name" value="EAL domain-like"/>
    <property type="match status" value="1"/>
</dbReference>
<sequence>MIDISLRNKILILFLSLIVISSITTIVSVLFATNNSVERQAQDKLKVGLKVFEQLMDIRANQLFESAEVLTADFGFKAAVLDKDEQTLISVLENHGARIDADLMMLASLDGELLASTDAITQAENRFPFSDLLSDAEKEGGLMKTVMLNGNAYQMLMLQVNAPVPVAWAVVGYLIDHNLANQLKELTTLEVSFSGVYRQEQTLNISTLDDVVHTTSMAQTMTQDPWQRVTWNDQQFLALLTPLVDAGYYQVDAILSTSLDDAFASFSPLKVQILTISGVALLVSVLMGFIIARNITRPVNSLVNAAQRISSGNYSESIATHDAQRDFKRNEIGKLAASFDHMQREIADREEKILYQVYHDTLTGLANRMAAQQQIEGLIHHYDQTDRKFALLSINLQKFKLINDTFGYQTGDLLLQAFAESLYPLTSDELKPARLGADEFLLILPDIVESELYEKLNDIQSELNTSYSISSLNIPVTTYIGVALYPTHGTRTDQLLRRTDIALNQAKAKSQDIGVYETGSDEKHLKQIRLVNDLKIALTEDQLTMFYQPKVDLHEKRVTQVEALIRWFHPELGFIPPDEFIGLAEQSGLMPTLSRWVIRRVLNDAVQWQSEGVDLIMAVNISAYDLAHDDLPDYVMRLLKDLKLSSRHLILEMTESAVMQDSNQALSILNRFNSEGIKLAIDDYGTGYSSLSQMKSLPVDELKIDMSFVLNLDESKEDQAIVQSTIEMGHNLGLTVVAEGVENRKSWSLLERYGCDKLQGYYISKPQNSQNFLQWFKEYDVNNEYASESHSDSLSG</sequence>
<feature type="domain" description="HAMP" evidence="3">
    <location>
        <begin position="293"/>
        <end position="351"/>
    </location>
</feature>
<dbReference type="InterPro" id="IPR035919">
    <property type="entry name" value="EAL_sf"/>
</dbReference>
<evidence type="ECO:0000259" key="2">
    <source>
        <dbReference type="PROSITE" id="PS50883"/>
    </source>
</evidence>
<dbReference type="PROSITE" id="PS50883">
    <property type="entry name" value="EAL"/>
    <property type="match status" value="1"/>
</dbReference>
<dbReference type="CDD" id="cd01948">
    <property type="entry name" value="EAL"/>
    <property type="match status" value="1"/>
</dbReference>
<protein>
    <submittedName>
        <fullName evidence="5">Bifunctional diguanylate cyclase/phosphodiesterase</fullName>
    </submittedName>
</protein>
<dbReference type="InterPro" id="IPR001633">
    <property type="entry name" value="EAL_dom"/>
</dbReference>
<organism evidence="5 6">
    <name type="scientific">Litoribrevibacter euphylliae</name>
    <dbReference type="NCBI Taxonomy" id="1834034"/>
    <lineage>
        <taxon>Bacteria</taxon>
        <taxon>Pseudomonadati</taxon>
        <taxon>Pseudomonadota</taxon>
        <taxon>Gammaproteobacteria</taxon>
        <taxon>Oceanospirillales</taxon>
        <taxon>Oceanospirillaceae</taxon>
        <taxon>Litoribrevibacter</taxon>
    </lineage>
</organism>
<dbReference type="Pfam" id="PF00563">
    <property type="entry name" value="EAL"/>
    <property type="match status" value="1"/>
</dbReference>
<dbReference type="PANTHER" id="PTHR33121">
    <property type="entry name" value="CYCLIC DI-GMP PHOSPHODIESTERASE PDEF"/>
    <property type="match status" value="1"/>
</dbReference>
<dbReference type="InterPro" id="IPR003660">
    <property type="entry name" value="HAMP_dom"/>
</dbReference>
<dbReference type="Gene3D" id="3.20.20.450">
    <property type="entry name" value="EAL domain"/>
    <property type="match status" value="1"/>
</dbReference>
<dbReference type="SMART" id="SM00304">
    <property type="entry name" value="HAMP"/>
    <property type="match status" value="1"/>
</dbReference>
<gene>
    <name evidence="5" type="ORF">ACFOEK_06025</name>
</gene>
<feature type="transmembrane region" description="Helical" evidence="1">
    <location>
        <begin position="273"/>
        <end position="292"/>
    </location>
</feature>
<dbReference type="Proteomes" id="UP001595476">
    <property type="component" value="Unassembled WGS sequence"/>
</dbReference>
<proteinExistence type="predicted"/>
<dbReference type="EMBL" id="JBHRSZ010000002">
    <property type="protein sequence ID" value="MFC3150573.1"/>
    <property type="molecule type" value="Genomic_DNA"/>
</dbReference>
<dbReference type="InterPro" id="IPR043128">
    <property type="entry name" value="Rev_trsase/Diguanyl_cyclase"/>
</dbReference>
<evidence type="ECO:0000313" key="6">
    <source>
        <dbReference type="Proteomes" id="UP001595476"/>
    </source>
</evidence>
<evidence type="ECO:0000313" key="5">
    <source>
        <dbReference type="EMBL" id="MFC3150573.1"/>
    </source>
</evidence>
<dbReference type="SMART" id="SM00267">
    <property type="entry name" value="GGDEF"/>
    <property type="match status" value="1"/>
</dbReference>
<dbReference type="Pfam" id="PF00672">
    <property type="entry name" value="HAMP"/>
    <property type="match status" value="1"/>
</dbReference>
<comment type="caution">
    <text evidence="5">The sequence shown here is derived from an EMBL/GenBank/DDBJ whole genome shotgun (WGS) entry which is preliminary data.</text>
</comment>
<dbReference type="SUPFAM" id="SSF55073">
    <property type="entry name" value="Nucleotide cyclase"/>
    <property type="match status" value="1"/>
</dbReference>
<name>A0ABV7H9H0_9GAMM</name>
<evidence type="ECO:0000256" key="1">
    <source>
        <dbReference type="SAM" id="Phobius"/>
    </source>
</evidence>
<evidence type="ECO:0000259" key="4">
    <source>
        <dbReference type="PROSITE" id="PS50887"/>
    </source>
</evidence>
<keyword evidence="1" id="KW-0812">Transmembrane</keyword>
<dbReference type="SUPFAM" id="SSF158472">
    <property type="entry name" value="HAMP domain-like"/>
    <property type="match status" value="1"/>
</dbReference>
<feature type="domain" description="GGDEF" evidence="4">
    <location>
        <begin position="387"/>
        <end position="518"/>
    </location>
</feature>
<keyword evidence="1" id="KW-0472">Membrane</keyword>
<feature type="transmembrane region" description="Helical" evidence="1">
    <location>
        <begin position="12"/>
        <end position="32"/>
    </location>
</feature>
<keyword evidence="6" id="KW-1185">Reference proteome</keyword>
<dbReference type="InterPro" id="IPR050706">
    <property type="entry name" value="Cyclic-di-GMP_PDE-like"/>
</dbReference>
<dbReference type="InterPro" id="IPR029787">
    <property type="entry name" value="Nucleotide_cyclase"/>
</dbReference>
<dbReference type="RefSeq" id="WP_386717611.1">
    <property type="nucleotide sequence ID" value="NZ_JBHRSZ010000002.1"/>
</dbReference>
<dbReference type="Gene3D" id="6.10.340.10">
    <property type="match status" value="1"/>
</dbReference>
<dbReference type="CDD" id="cd01949">
    <property type="entry name" value="GGDEF"/>
    <property type="match status" value="1"/>
</dbReference>
<dbReference type="InterPro" id="IPR000160">
    <property type="entry name" value="GGDEF_dom"/>
</dbReference>
<reference evidence="6" key="1">
    <citation type="journal article" date="2019" name="Int. J. Syst. Evol. Microbiol.">
        <title>The Global Catalogue of Microorganisms (GCM) 10K type strain sequencing project: providing services to taxonomists for standard genome sequencing and annotation.</title>
        <authorList>
            <consortium name="The Broad Institute Genomics Platform"/>
            <consortium name="The Broad Institute Genome Sequencing Center for Infectious Disease"/>
            <person name="Wu L."/>
            <person name="Ma J."/>
        </authorList>
    </citation>
    <scope>NUCLEOTIDE SEQUENCE [LARGE SCALE GENOMIC DNA]</scope>
    <source>
        <strain evidence="6">KCTC 52438</strain>
    </source>
</reference>
<dbReference type="PANTHER" id="PTHR33121:SF71">
    <property type="entry name" value="OXYGEN SENSOR PROTEIN DOSP"/>
    <property type="match status" value="1"/>
</dbReference>
<dbReference type="PROSITE" id="PS50885">
    <property type="entry name" value="HAMP"/>
    <property type="match status" value="1"/>
</dbReference>
<dbReference type="Pfam" id="PF00990">
    <property type="entry name" value="GGDEF"/>
    <property type="match status" value="1"/>
</dbReference>
<dbReference type="PROSITE" id="PS50887">
    <property type="entry name" value="GGDEF"/>
    <property type="match status" value="1"/>
</dbReference>
<feature type="domain" description="EAL" evidence="2">
    <location>
        <begin position="527"/>
        <end position="780"/>
    </location>
</feature>
<dbReference type="SMART" id="SM00052">
    <property type="entry name" value="EAL"/>
    <property type="match status" value="1"/>
</dbReference>
<accession>A0ABV7H9H0</accession>
<keyword evidence="1" id="KW-1133">Transmembrane helix</keyword>